<dbReference type="AlphaFoldDB" id="A0A399E164"/>
<evidence type="ECO:0000259" key="1">
    <source>
        <dbReference type="SMART" id="SM00746"/>
    </source>
</evidence>
<comment type="caution">
    <text evidence="2">The sequence shown here is derived from an EMBL/GenBank/DDBJ whole genome shotgun (WGS) entry which is preliminary data.</text>
</comment>
<gene>
    <name evidence="2" type="primary">actP_3</name>
    <name evidence="2" type="ORF">Mcate_01409</name>
</gene>
<feature type="domain" description="TRASH" evidence="1">
    <location>
        <begin position="6"/>
        <end position="44"/>
    </location>
</feature>
<dbReference type="InterPro" id="IPR011017">
    <property type="entry name" value="TRASH_dom"/>
</dbReference>
<proteinExistence type="predicted"/>
<dbReference type="InterPro" id="IPR007029">
    <property type="entry name" value="YHS_dom"/>
</dbReference>
<accession>A0A399E164</accession>
<dbReference type="GO" id="GO:0016491">
    <property type="term" value="F:oxidoreductase activity"/>
    <property type="evidence" value="ECO:0007669"/>
    <property type="project" value="InterPro"/>
</dbReference>
<protein>
    <submittedName>
        <fullName evidence="2">Copper-transporting P-type ATPase</fullName>
        <ecNumber evidence="2">3.6.3.4</ecNumber>
    </submittedName>
</protein>
<dbReference type="Gene3D" id="1.10.620.20">
    <property type="entry name" value="Ribonucleotide Reductase, subunit A"/>
    <property type="match status" value="1"/>
</dbReference>
<name>A0A399E164_9DEIN</name>
<organism evidence="2 3">
    <name type="scientific">Meiothermus taiwanensis</name>
    <dbReference type="NCBI Taxonomy" id="172827"/>
    <lineage>
        <taxon>Bacteria</taxon>
        <taxon>Thermotogati</taxon>
        <taxon>Deinococcota</taxon>
        <taxon>Deinococci</taxon>
        <taxon>Thermales</taxon>
        <taxon>Thermaceae</taxon>
        <taxon>Meiothermus</taxon>
    </lineage>
</organism>
<keyword evidence="2" id="KW-0378">Hydrolase</keyword>
<dbReference type="GO" id="GO:0016787">
    <property type="term" value="F:hydrolase activity"/>
    <property type="evidence" value="ECO:0007669"/>
    <property type="project" value="UniProtKB-KW"/>
</dbReference>
<evidence type="ECO:0000313" key="3">
    <source>
        <dbReference type="Proteomes" id="UP000266089"/>
    </source>
</evidence>
<dbReference type="EC" id="3.6.3.4" evidence="2"/>
<dbReference type="EMBL" id="QWKX01000029">
    <property type="protein sequence ID" value="RIH77263.1"/>
    <property type="molecule type" value="Genomic_DNA"/>
</dbReference>
<dbReference type="RefSeq" id="WP_081698418.1">
    <property type="nucleotide sequence ID" value="NZ_JBHSXZ010000084.1"/>
</dbReference>
<dbReference type="KEGG" id="mtai:Mtai_v1c29390"/>
<dbReference type="Proteomes" id="UP000266089">
    <property type="component" value="Unassembled WGS sequence"/>
</dbReference>
<dbReference type="SMART" id="SM00746">
    <property type="entry name" value="TRASH"/>
    <property type="match status" value="1"/>
</dbReference>
<dbReference type="InterPro" id="IPR009078">
    <property type="entry name" value="Ferritin-like_SF"/>
</dbReference>
<dbReference type="OrthoDB" id="9809270at2"/>
<sequence length="58" mass="6480">MEKVTDPVCGMQIDPEKAAGRSEYQGQTYYFCSEGCKKSFDADPKKYVKPGDSHHGHP</sequence>
<dbReference type="SUPFAM" id="SSF47240">
    <property type="entry name" value="Ferritin-like"/>
    <property type="match status" value="1"/>
</dbReference>
<evidence type="ECO:0000313" key="2">
    <source>
        <dbReference type="EMBL" id="RIH77263.1"/>
    </source>
</evidence>
<reference evidence="2 3" key="1">
    <citation type="submission" date="2018-08" db="EMBL/GenBank/DDBJ databases">
        <title>Meiothermus cateniformans JCM 15151 genome sequencing project.</title>
        <authorList>
            <person name="Da Costa M.S."/>
            <person name="Albuquerque L."/>
            <person name="Raposo P."/>
            <person name="Froufe H.J.C."/>
            <person name="Barroso C.S."/>
            <person name="Egas C."/>
        </authorList>
    </citation>
    <scope>NUCLEOTIDE SEQUENCE [LARGE SCALE GENOMIC DNA]</scope>
    <source>
        <strain evidence="2 3">JCM 15151</strain>
    </source>
</reference>
<dbReference type="InterPro" id="IPR012348">
    <property type="entry name" value="RNR-like"/>
</dbReference>
<dbReference type="Pfam" id="PF04945">
    <property type="entry name" value="YHS"/>
    <property type="match status" value="1"/>
</dbReference>